<reference evidence="3" key="1">
    <citation type="submission" date="2016-10" db="EMBL/GenBank/DDBJ databases">
        <authorList>
            <person name="Varghese N."/>
            <person name="Submissions S."/>
        </authorList>
    </citation>
    <scope>NUCLEOTIDE SEQUENCE [LARGE SCALE GENOMIC DNA]</scope>
    <source>
        <strain evidence="3">CGMCC 4.3568</strain>
    </source>
</reference>
<sequence>MAGTRDDFLHTARSAADLLRDPAVAAGWSEPSALPEFTVAGLAGHLAQQVLAVPQLLSGPLPQERTVPLLEHYAQVKWIDAALDDDVNVRIREGGEQIAAEGHPELVARLDSTINELAETLATQPDRPVRMPFWGPWSLLLDDLLITRMMELAVHSDDLAVSVGLDTPALPRSAVEQVIDLLSRLAVRRHGQTAVLRALSRAERAPETITAF</sequence>
<proteinExistence type="predicted"/>
<dbReference type="Proteomes" id="UP000243799">
    <property type="component" value="Unassembled WGS sequence"/>
</dbReference>
<dbReference type="GO" id="GO:0046872">
    <property type="term" value="F:metal ion binding"/>
    <property type="evidence" value="ECO:0007669"/>
    <property type="project" value="InterPro"/>
</dbReference>
<accession>A0A1I0YR88</accession>
<feature type="domain" description="Mycothiol-dependent maleylpyruvate isomerase metal-binding" evidence="1">
    <location>
        <begin position="12"/>
        <end position="160"/>
    </location>
</feature>
<evidence type="ECO:0000313" key="3">
    <source>
        <dbReference type="Proteomes" id="UP000243799"/>
    </source>
</evidence>
<dbReference type="STRING" id="490629.SAMN05216266_105281"/>
<keyword evidence="3" id="KW-1185">Reference proteome</keyword>
<dbReference type="Pfam" id="PF11716">
    <property type="entry name" value="MDMPI_N"/>
    <property type="match status" value="1"/>
</dbReference>
<dbReference type="InterPro" id="IPR024344">
    <property type="entry name" value="MDMPI_metal-binding"/>
</dbReference>
<evidence type="ECO:0000313" key="2">
    <source>
        <dbReference type="EMBL" id="SFB15899.1"/>
    </source>
</evidence>
<dbReference type="AlphaFoldDB" id="A0A1I0YR88"/>
<gene>
    <name evidence="2" type="ORF">SAMN05216266_105281</name>
</gene>
<dbReference type="OrthoDB" id="3213216at2"/>
<dbReference type="Gene3D" id="1.20.120.450">
    <property type="entry name" value="dinb family like domain"/>
    <property type="match status" value="1"/>
</dbReference>
<protein>
    <submittedName>
        <fullName evidence="2">TIGR03083 family protein</fullName>
    </submittedName>
</protein>
<dbReference type="SUPFAM" id="SSF109854">
    <property type="entry name" value="DinB/YfiT-like putative metalloenzymes"/>
    <property type="match status" value="1"/>
</dbReference>
<evidence type="ECO:0000259" key="1">
    <source>
        <dbReference type="Pfam" id="PF11716"/>
    </source>
</evidence>
<organism evidence="2 3">
    <name type="scientific">Amycolatopsis marina</name>
    <dbReference type="NCBI Taxonomy" id="490629"/>
    <lineage>
        <taxon>Bacteria</taxon>
        <taxon>Bacillati</taxon>
        <taxon>Actinomycetota</taxon>
        <taxon>Actinomycetes</taxon>
        <taxon>Pseudonocardiales</taxon>
        <taxon>Pseudonocardiaceae</taxon>
        <taxon>Amycolatopsis</taxon>
    </lineage>
</organism>
<name>A0A1I0YR88_9PSEU</name>
<dbReference type="RefSeq" id="WP_091672570.1">
    <property type="nucleotide sequence ID" value="NZ_FOKG01000005.1"/>
</dbReference>
<dbReference type="InterPro" id="IPR034660">
    <property type="entry name" value="DinB/YfiT-like"/>
</dbReference>
<dbReference type="EMBL" id="FOKG01000005">
    <property type="protein sequence ID" value="SFB15899.1"/>
    <property type="molecule type" value="Genomic_DNA"/>
</dbReference>